<proteinExistence type="predicted"/>
<reference evidence="3" key="1">
    <citation type="journal article" date="2016" name="Nature">
        <title>Genome evolution in the allotetraploid frog Xenopus laevis.</title>
        <authorList>
            <person name="Session A.M."/>
            <person name="Uno Y."/>
            <person name="Kwon T."/>
            <person name="Chapman J.A."/>
            <person name="Toyoda A."/>
            <person name="Takahashi S."/>
            <person name="Fukui A."/>
            <person name="Hikosaka A."/>
            <person name="Suzuki A."/>
            <person name="Kondo M."/>
            <person name="van Heeringen S.J."/>
            <person name="Quigley I."/>
            <person name="Heinz S."/>
            <person name="Ogino H."/>
            <person name="Ochi H."/>
            <person name="Hellsten U."/>
            <person name="Lyons J.B."/>
            <person name="Simakov O."/>
            <person name="Putnam N."/>
            <person name="Stites J."/>
            <person name="Kuroki Y."/>
            <person name="Tanaka T."/>
            <person name="Michiue T."/>
            <person name="Watanabe M."/>
            <person name="Bogdanovic O."/>
            <person name="Lister R."/>
            <person name="Georgiou G."/>
            <person name="Paranjpe S.S."/>
            <person name="van Kruijsbergen I."/>
            <person name="Shu S."/>
            <person name="Carlson J."/>
            <person name="Kinoshita T."/>
            <person name="Ohta Y."/>
            <person name="Mawaribuchi S."/>
            <person name="Jenkins J."/>
            <person name="Grimwood J."/>
            <person name="Schmutz J."/>
            <person name="Mitros T."/>
            <person name="Mozaffari S.V."/>
            <person name="Suzuki Y."/>
            <person name="Haramoto Y."/>
            <person name="Yamamoto T.S."/>
            <person name="Takagi C."/>
            <person name="Heald R."/>
            <person name="Miller K."/>
            <person name="Haudenschild C."/>
            <person name="Kitzman J."/>
            <person name="Nakayama T."/>
            <person name="Izutsu Y."/>
            <person name="Robert J."/>
            <person name="Fortriede J."/>
            <person name="Burns K."/>
            <person name="Lotay V."/>
            <person name="Karimi K."/>
            <person name="Yasuoka Y."/>
            <person name="Dichmann D.S."/>
            <person name="Flajnik M.F."/>
            <person name="Houston D.W."/>
            <person name="Shendure J."/>
            <person name="DuPasquier L."/>
            <person name="Vize P.D."/>
            <person name="Zorn A.M."/>
            <person name="Ito M."/>
            <person name="Marcotte E.M."/>
            <person name="Wallingford J.B."/>
            <person name="Ito Y."/>
            <person name="Asashima M."/>
            <person name="Ueno N."/>
            <person name="Matsuda Y."/>
            <person name="Veenstra G.J."/>
            <person name="Fujiyama A."/>
            <person name="Harland R.M."/>
            <person name="Taira M."/>
            <person name="Rokhsar D.S."/>
        </authorList>
    </citation>
    <scope>NUCLEOTIDE SEQUENCE [LARGE SCALE GENOMIC DNA]</scope>
    <source>
        <strain evidence="3">J</strain>
    </source>
</reference>
<accession>A0A974CTF1</accession>
<dbReference type="AlphaFoldDB" id="A0A974CTF1"/>
<name>A0A974CTF1_XENLA</name>
<feature type="region of interest" description="Disordered" evidence="1">
    <location>
        <begin position="67"/>
        <end position="91"/>
    </location>
</feature>
<evidence type="ECO:0000256" key="1">
    <source>
        <dbReference type="SAM" id="MobiDB-lite"/>
    </source>
</evidence>
<dbReference type="InterPro" id="IPR042566">
    <property type="entry name" value="L1_C"/>
</dbReference>
<dbReference type="Gene3D" id="3.30.250.20">
    <property type="entry name" value="L1 transposable element, C-terminal domain"/>
    <property type="match status" value="1"/>
</dbReference>
<dbReference type="EMBL" id="CM004475">
    <property type="protein sequence ID" value="OCT78321.1"/>
    <property type="molecule type" value="Genomic_DNA"/>
</dbReference>
<protein>
    <submittedName>
        <fullName evidence="2">Uncharacterized protein</fullName>
    </submittedName>
</protein>
<evidence type="ECO:0000313" key="3">
    <source>
        <dbReference type="Proteomes" id="UP000694892"/>
    </source>
</evidence>
<organism evidence="2 3">
    <name type="scientific">Xenopus laevis</name>
    <name type="common">African clawed frog</name>
    <dbReference type="NCBI Taxonomy" id="8355"/>
    <lineage>
        <taxon>Eukaryota</taxon>
        <taxon>Metazoa</taxon>
        <taxon>Chordata</taxon>
        <taxon>Craniata</taxon>
        <taxon>Vertebrata</taxon>
        <taxon>Euteleostomi</taxon>
        <taxon>Amphibia</taxon>
        <taxon>Batrachia</taxon>
        <taxon>Anura</taxon>
        <taxon>Pipoidea</taxon>
        <taxon>Pipidae</taxon>
        <taxon>Xenopodinae</taxon>
        <taxon>Xenopus</taxon>
        <taxon>Xenopus</taxon>
    </lineage>
</organism>
<gene>
    <name evidence="2" type="ORF">XELAEV_18029429mg</name>
</gene>
<sequence length="91" mass="10438">MDLALATLLKRKASAEITKLLQINNISYRWGFPVKLIILRNGTPIILSTVAEAKKALARWDIPTAPDNEESLQRRSPPHLPRKLQKEWQRV</sequence>
<evidence type="ECO:0000313" key="2">
    <source>
        <dbReference type="EMBL" id="OCT78321.1"/>
    </source>
</evidence>
<dbReference type="Proteomes" id="UP000694892">
    <property type="component" value="Chromosome 5S"/>
</dbReference>